<dbReference type="GO" id="GO:0032259">
    <property type="term" value="P:methylation"/>
    <property type="evidence" value="ECO:0007669"/>
    <property type="project" value="UniProtKB-KW"/>
</dbReference>
<name>A0AAW6NIW6_ENTCL</name>
<dbReference type="PRINTS" id="PR00505">
    <property type="entry name" value="D12N6MTFRASE"/>
</dbReference>
<accession>A0AAW6NIW6</accession>
<dbReference type="Proteomes" id="UP001215180">
    <property type="component" value="Unassembled WGS sequence"/>
</dbReference>
<dbReference type="GO" id="GO:1904047">
    <property type="term" value="F:S-adenosyl-L-methionine binding"/>
    <property type="evidence" value="ECO:0007669"/>
    <property type="project" value="TreeGrafter"/>
</dbReference>
<evidence type="ECO:0000256" key="2">
    <source>
        <dbReference type="ARBA" id="ARBA00011900"/>
    </source>
</evidence>
<dbReference type="Gene3D" id="1.10.1020.10">
    <property type="entry name" value="Adenine-specific Methyltransferase, Domain 2"/>
    <property type="match status" value="1"/>
</dbReference>
<comment type="catalytic activity">
    <reaction evidence="6">
        <text>a 2'-deoxyadenosine in DNA + S-adenosyl-L-methionine = an N(6)-methyl-2'-deoxyadenosine in DNA + S-adenosyl-L-homocysteine + H(+)</text>
        <dbReference type="Rhea" id="RHEA:15197"/>
        <dbReference type="Rhea" id="RHEA-COMP:12418"/>
        <dbReference type="Rhea" id="RHEA-COMP:12419"/>
        <dbReference type="ChEBI" id="CHEBI:15378"/>
        <dbReference type="ChEBI" id="CHEBI:57856"/>
        <dbReference type="ChEBI" id="CHEBI:59789"/>
        <dbReference type="ChEBI" id="CHEBI:90615"/>
        <dbReference type="ChEBI" id="CHEBI:90616"/>
        <dbReference type="EC" id="2.1.1.72"/>
    </reaction>
</comment>
<evidence type="ECO:0000313" key="8">
    <source>
        <dbReference type="Proteomes" id="UP001215180"/>
    </source>
</evidence>
<dbReference type="AlphaFoldDB" id="A0AAW6NIW6"/>
<proteinExistence type="inferred from homology"/>
<comment type="caution">
    <text evidence="7">The sequence shown here is derived from an EMBL/GenBank/DDBJ whole genome shotgun (WGS) entry which is preliminary data.</text>
</comment>
<dbReference type="PANTHER" id="PTHR30481:SF3">
    <property type="entry name" value="DNA ADENINE METHYLASE"/>
    <property type="match status" value="1"/>
</dbReference>
<dbReference type="EC" id="2.1.1.72" evidence="2"/>
<evidence type="ECO:0000256" key="1">
    <source>
        <dbReference type="ARBA" id="ARBA00006594"/>
    </source>
</evidence>
<evidence type="ECO:0000256" key="5">
    <source>
        <dbReference type="ARBA" id="ARBA00022691"/>
    </source>
</evidence>
<dbReference type="PANTHER" id="PTHR30481">
    <property type="entry name" value="DNA ADENINE METHYLASE"/>
    <property type="match status" value="1"/>
</dbReference>
<dbReference type="InterPro" id="IPR023095">
    <property type="entry name" value="Ade_MeTrfase_dom_2"/>
</dbReference>
<reference evidence="7" key="1">
    <citation type="submission" date="2023-03" db="EMBL/GenBank/DDBJ databases">
        <title>A Study on Prevalence and Characterization of Enterobacter cloacae strains in China.</title>
        <authorList>
            <person name="Zheng Z."/>
        </authorList>
    </citation>
    <scope>NUCLEOTIDE SEQUENCE</scope>
    <source>
        <strain evidence="7">EC77</strain>
    </source>
</reference>
<dbReference type="Gene3D" id="3.40.50.150">
    <property type="entry name" value="Vaccinia Virus protein VP39"/>
    <property type="match status" value="1"/>
</dbReference>
<dbReference type="GO" id="GO:0009007">
    <property type="term" value="F:site-specific DNA-methyltransferase (adenine-specific) activity"/>
    <property type="evidence" value="ECO:0007669"/>
    <property type="project" value="UniProtKB-EC"/>
</dbReference>
<dbReference type="RefSeq" id="WP_276201058.1">
    <property type="nucleotide sequence ID" value="NZ_JARJGR010000397.1"/>
</dbReference>
<feature type="non-terminal residue" evidence="7">
    <location>
        <position position="92"/>
    </location>
</feature>
<dbReference type="InterPro" id="IPR029063">
    <property type="entry name" value="SAM-dependent_MTases_sf"/>
</dbReference>
<evidence type="ECO:0000256" key="3">
    <source>
        <dbReference type="ARBA" id="ARBA00022603"/>
    </source>
</evidence>
<keyword evidence="4" id="KW-0808">Transferase</keyword>
<organism evidence="7 8">
    <name type="scientific">Enterobacter cloacae</name>
    <dbReference type="NCBI Taxonomy" id="550"/>
    <lineage>
        <taxon>Bacteria</taxon>
        <taxon>Pseudomonadati</taxon>
        <taxon>Pseudomonadota</taxon>
        <taxon>Gammaproteobacteria</taxon>
        <taxon>Enterobacterales</taxon>
        <taxon>Enterobacteriaceae</taxon>
        <taxon>Enterobacter</taxon>
        <taxon>Enterobacter cloacae complex</taxon>
    </lineage>
</organism>
<keyword evidence="3 7" id="KW-0489">Methyltransferase</keyword>
<dbReference type="Pfam" id="PF02086">
    <property type="entry name" value="MethyltransfD12"/>
    <property type="match status" value="1"/>
</dbReference>
<dbReference type="GO" id="GO:0043565">
    <property type="term" value="F:sequence-specific DNA binding"/>
    <property type="evidence" value="ECO:0007669"/>
    <property type="project" value="TreeGrafter"/>
</dbReference>
<evidence type="ECO:0000256" key="4">
    <source>
        <dbReference type="ARBA" id="ARBA00022679"/>
    </source>
</evidence>
<gene>
    <name evidence="7" type="ORF">P3S46_02850</name>
</gene>
<dbReference type="GO" id="GO:0006298">
    <property type="term" value="P:mismatch repair"/>
    <property type="evidence" value="ECO:0007669"/>
    <property type="project" value="TreeGrafter"/>
</dbReference>
<dbReference type="SUPFAM" id="SSF53335">
    <property type="entry name" value="S-adenosyl-L-methionine-dependent methyltransferases"/>
    <property type="match status" value="1"/>
</dbReference>
<dbReference type="EMBL" id="JARJGR010000397">
    <property type="protein sequence ID" value="MDF3636157.1"/>
    <property type="molecule type" value="Genomic_DNA"/>
</dbReference>
<evidence type="ECO:0000256" key="6">
    <source>
        <dbReference type="ARBA" id="ARBA00047942"/>
    </source>
</evidence>
<dbReference type="GO" id="GO:0009307">
    <property type="term" value="P:DNA restriction-modification system"/>
    <property type="evidence" value="ECO:0007669"/>
    <property type="project" value="InterPro"/>
</dbReference>
<sequence>MPFISHHYPHDHSCRWVEPFIGGGAVFLNMFAQNALLADSNPDLINLYRTIQRQKTNFINQVQNLADKTFVEKDYYEMRDRFNKTCISGQPL</sequence>
<dbReference type="InterPro" id="IPR012327">
    <property type="entry name" value="MeTrfase_D12"/>
</dbReference>
<keyword evidence="5" id="KW-0949">S-adenosyl-L-methionine</keyword>
<protein>
    <recommendedName>
        <fullName evidence="2">site-specific DNA-methyltransferase (adenine-specific)</fullName>
        <ecNumber evidence="2">2.1.1.72</ecNumber>
    </recommendedName>
</protein>
<evidence type="ECO:0000313" key="7">
    <source>
        <dbReference type="EMBL" id="MDF3636157.1"/>
    </source>
</evidence>
<comment type="similarity">
    <text evidence="1">Belongs to the N(4)/N(6)-methyltransferase family.</text>
</comment>